<dbReference type="AlphaFoldDB" id="A0A246IRW5"/>
<evidence type="ECO:0000259" key="1">
    <source>
        <dbReference type="SMART" id="SM00860"/>
    </source>
</evidence>
<evidence type="ECO:0000313" key="3">
    <source>
        <dbReference type="Proteomes" id="UP000197468"/>
    </source>
</evidence>
<reference evidence="2 3" key="1">
    <citation type="journal article" date="2008" name="Int. J. Syst. Evol. Microbiol.">
        <title>Description of Roseateles aquatilis sp. nov. and Roseateles terrae sp. nov., in the class Betaproteobacteria, and emended description of the genus Roseateles.</title>
        <authorList>
            <person name="Gomila M."/>
            <person name="Bowien B."/>
            <person name="Falsen E."/>
            <person name="Moore E.R."/>
            <person name="Lalucat J."/>
        </authorList>
    </citation>
    <scope>NUCLEOTIDE SEQUENCE [LARGE SCALE GENOMIC DNA]</scope>
    <source>
        <strain evidence="2 3">CCUG 48205</strain>
    </source>
</reference>
<dbReference type="Gene3D" id="3.40.1580.10">
    <property type="entry name" value="SMI1/KNR4-like"/>
    <property type="match status" value="1"/>
</dbReference>
<feature type="domain" description="Knr4/Smi1-like" evidence="1">
    <location>
        <begin position="9"/>
        <end position="139"/>
    </location>
</feature>
<dbReference type="InterPro" id="IPR018958">
    <property type="entry name" value="Knr4/Smi1-like_dom"/>
</dbReference>
<comment type="caution">
    <text evidence="2">The sequence shown here is derived from an EMBL/GenBank/DDBJ whole genome shotgun (WGS) entry which is preliminary data.</text>
</comment>
<dbReference type="RefSeq" id="WP_088388938.1">
    <property type="nucleotide sequence ID" value="NZ_NIOF01000036.1"/>
</dbReference>
<name>A0A246IRW5_9BURK</name>
<organism evidence="2 3">
    <name type="scientific">Roseateles aquatilis</name>
    <dbReference type="NCBI Taxonomy" id="431061"/>
    <lineage>
        <taxon>Bacteria</taxon>
        <taxon>Pseudomonadati</taxon>
        <taxon>Pseudomonadota</taxon>
        <taxon>Betaproteobacteria</taxon>
        <taxon>Burkholderiales</taxon>
        <taxon>Sphaerotilaceae</taxon>
        <taxon>Roseateles</taxon>
    </lineage>
</organism>
<dbReference type="InterPro" id="IPR037883">
    <property type="entry name" value="Knr4/Smi1-like_sf"/>
</dbReference>
<accession>A0A246IRW5</accession>
<dbReference type="OrthoDB" id="9153086at2"/>
<dbReference type="SMART" id="SM00860">
    <property type="entry name" value="SMI1_KNR4"/>
    <property type="match status" value="1"/>
</dbReference>
<evidence type="ECO:0000313" key="2">
    <source>
        <dbReference type="EMBL" id="OWQ82888.1"/>
    </source>
</evidence>
<dbReference type="EMBL" id="NIOF01000036">
    <property type="protein sequence ID" value="OWQ82888.1"/>
    <property type="molecule type" value="Genomic_DNA"/>
</dbReference>
<gene>
    <name evidence="2" type="ORF">CDN99_27870</name>
</gene>
<sequence length="145" mass="16340">MLIKDFGPKLSEQDIDAIEGEFGFPFPQSYRKFLLQYNGGSPEPDTIDIPGHPQSPTDVQVFFGVEREVKTDCLEWNIELIGLRCSIQRLLPIACDSGGNIFCLNISPLGEGKVIYCDLNEPICKIYEVAASFDDFTSQLRMFEH</sequence>
<proteinExistence type="predicted"/>
<dbReference type="Proteomes" id="UP000197468">
    <property type="component" value="Unassembled WGS sequence"/>
</dbReference>
<protein>
    <recommendedName>
        <fullName evidence="1">Knr4/Smi1-like domain-containing protein</fullName>
    </recommendedName>
</protein>
<dbReference type="SUPFAM" id="SSF160631">
    <property type="entry name" value="SMI1/KNR4-like"/>
    <property type="match status" value="1"/>
</dbReference>
<dbReference type="Pfam" id="PF09346">
    <property type="entry name" value="SMI1_KNR4"/>
    <property type="match status" value="1"/>
</dbReference>
<keyword evidence="3" id="KW-1185">Reference proteome</keyword>